<dbReference type="InterPro" id="IPR013740">
    <property type="entry name" value="Redoxin"/>
</dbReference>
<evidence type="ECO:0000256" key="5">
    <source>
        <dbReference type="ARBA" id="ARBA00023284"/>
    </source>
</evidence>
<keyword evidence="9" id="KW-1185">Reference proteome</keyword>
<organism evidence="8 9">
    <name type="scientific">Acidipropionibacterium virtanenii</name>
    <dbReference type="NCBI Taxonomy" id="2057246"/>
    <lineage>
        <taxon>Bacteria</taxon>
        <taxon>Bacillati</taxon>
        <taxon>Actinomycetota</taxon>
        <taxon>Actinomycetes</taxon>
        <taxon>Propionibacteriales</taxon>
        <taxon>Propionibacteriaceae</taxon>
        <taxon>Acidipropionibacterium</taxon>
    </lineage>
</organism>
<dbReference type="AlphaFoldDB" id="A0A344UR79"/>
<dbReference type="InterPro" id="IPR036249">
    <property type="entry name" value="Thioredoxin-like_sf"/>
</dbReference>
<dbReference type="GO" id="GO:0017004">
    <property type="term" value="P:cytochrome complex assembly"/>
    <property type="evidence" value="ECO:0007669"/>
    <property type="project" value="UniProtKB-KW"/>
</dbReference>
<dbReference type="InterPro" id="IPR013766">
    <property type="entry name" value="Thioredoxin_domain"/>
</dbReference>
<evidence type="ECO:0000256" key="6">
    <source>
        <dbReference type="SAM" id="SignalP"/>
    </source>
</evidence>
<keyword evidence="3" id="KW-0735">Signal-anchor</keyword>
<dbReference type="GO" id="GO:0030313">
    <property type="term" value="C:cell envelope"/>
    <property type="evidence" value="ECO:0007669"/>
    <property type="project" value="UniProtKB-SubCell"/>
</dbReference>
<sequence length="219" mass="22156">MRSGRAMAAVVAGCCLLSGCVEAGQTRSDDRGAGAGAAEASAARASAGLASCDVPAGSSASASSSAESSGAARGRAVAGSRLPALTLACIGGAPQVSVSGELDGHPHVITMWASWCRPCRAEAPMMATVSRELDGKVGFLGIDYGERSSDDGIGFAAAAGWTYPQLEDRDAVTKSAWGITGLPVTLLVRADGTVARRLDGAWTSADQLRRAVREDLEVS</sequence>
<dbReference type="RefSeq" id="WP_147243134.1">
    <property type="nucleotide sequence ID" value="NZ_CP025198.1"/>
</dbReference>
<evidence type="ECO:0000259" key="7">
    <source>
        <dbReference type="PROSITE" id="PS51352"/>
    </source>
</evidence>
<feature type="chain" id="PRO_5016782200" evidence="6">
    <location>
        <begin position="24"/>
        <end position="219"/>
    </location>
</feature>
<dbReference type="PANTHER" id="PTHR42852">
    <property type="entry name" value="THIOL:DISULFIDE INTERCHANGE PROTEIN DSBE"/>
    <property type="match status" value="1"/>
</dbReference>
<proteinExistence type="predicted"/>
<dbReference type="SUPFAM" id="SSF52833">
    <property type="entry name" value="Thioredoxin-like"/>
    <property type="match status" value="1"/>
</dbReference>
<keyword evidence="6" id="KW-0732">Signal</keyword>
<evidence type="ECO:0000256" key="4">
    <source>
        <dbReference type="ARBA" id="ARBA00023157"/>
    </source>
</evidence>
<name>A0A344UR79_9ACTN</name>
<feature type="domain" description="Thioredoxin" evidence="7">
    <location>
        <begin position="76"/>
        <end position="217"/>
    </location>
</feature>
<reference evidence="8 9" key="1">
    <citation type="submission" date="2017-12" db="EMBL/GenBank/DDBJ databases">
        <title>The whole genome sequence of the Acidipropionibacterium virtanenii sp. nov. type strain JS278.</title>
        <authorList>
            <person name="Laine P."/>
            <person name="Deptula P."/>
            <person name="Varmanen P."/>
            <person name="Auvinen P."/>
        </authorList>
    </citation>
    <scope>NUCLEOTIDE SEQUENCE [LARGE SCALE GENOMIC DNA]</scope>
    <source>
        <strain evidence="8 9">JS278</strain>
    </source>
</reference>
<keyword evidence="5" id="KW-0676">Redox-active center</keyword>
<protein>
    <submittedName>
        <fullName evidence="8">Thiol-disulfide oxidoreductase ResA</fullName>
    </submittedName>
</protein>
<evidence type="ECO:0000313" key="8">
    <source>
        <dbReference type="EMBL" id="AXE37777.1"/>
    </source>
</evidence>
<dbReference type="PROSITE" id="PS51257">
    <property type="entry name" value="PROKAR_LIPOPROTEIN"/>
    <property type="match status" value="1"/>
</dbReference>
<keyword evidence="2" id="KW-0201">Cytochrome c-type biogenesis</keyword>
<dbReference type="Proteomes" id="UP000251995">
    <property type="component" value="Chromosome"/>
</dbReference>
<dbReference type="PANTHER" id="PTHR42852:SF6">
    <property type="entry name" value="THIOL:DISULFIDE INTERCHANGE PROTEIN DSBE"/>
    <property type="match status" value="1"/>
</dbReference>
<dbReference type="CDD" id="cd02966">
    <property type="entry name" value="TlpA_like_family"/>
    <property type="match status" value="1"/>
</dbReference>
<dbReference type="EMBL" id="CP025198">
    <property type="protein sequence ID" value="AXE37777.1"/>
    <property type="molecule type" value="Genomic_DNA"/>
</dbReference>
<dbReference type="Gene3D" id="3.40.30.10">
    <property type="entry name" value="Glutaredoxin"/>
    <property type="match status" value="1"/>
</dbReference>
<dbReference type="PROSITE" id="PS51352">
    <property type="entry name" value="THIOREDOXIN_2"/>
    <property type="match status" value="1"/>
</dbReference>
<keyword evidence="3" id="KW-0812">Transmembrane</keyword>
<evidence type="ECO:0000256" key="1">
    <source>
        <dbReference type="ARBA" id="ARBA00004196"/>
    </source>
</evidence>
<feature type="signal peptide" evidence="6">
    <location>
        <begin position="1"/>
        <end position="23"/>
    </location>
</feature>
<dbReference type="OrthoDB" id="9796554at2"/>
<keyword evidence="4" id="KW-1015">Disulfide bond</keyword>
<accession>A0A344UR79</accession>
<gene>
    <name evidence="8" type="primary">resA_1</name>
    <name evidence="8" type="ORF">JS278_00585</name>
</gene>
<dbReference type="GO" id="GO:0016491">
    <property type="term" value="F:oxidoreductase activity"/>
    <property type="evidence" value="ECO:0007669"/>
    <property type="project" value="InterPro"/>
</dbReference>
<dbReference type="Pfam" id="PF08534">
    <property type="entry name" value="Redoxin"/>
    <property type="match status" value="1"/>
</dbReference>
<dbReference type="InterPro" id="IPR050553">
    <property type="entry name" value="Thioredoxin_ResA/DsbE_sf"/>
</dbReference>
<evidence type="ECO:0000313" key="9">
    <source>
        <dbReference type="Proteomes" id="UP000251995"/>
    </source>
</evidence>
<dbReference type="KEGG" id="acij:JS278_00585"/>
<evidence type="ECO:0000256" key="3">
    <source>
        <dbReference type="ARBA" id="ARBA00022968"/>
    </source>
</evidence>
<evidence type="ECO:0000256" key="2">
    <source>
        <dbReference type="ARBA" id="ARBA00022748"/>
    </source>
</evidence>
<comment type="subcellular location">
    <subcellularLocation>
        <location evidence="1">Cell envelope</location>
    </subcellularLocation>
</comment>